<dbReference type="RefSeq" id="WP_305110443.1">
    <property type="nucleotide sequence ID" value="NZ_JAUTIX010000002.1"/>
</dbReference>
<evidence type="ECO:0000313" key="4">
    <source>
        <dbReference type="Proteomes" id="UP001178281"/>
    </source>
</evidence>
<dbReference type="PRINTS" id="PR00412">
    <property type="entry name" value="EPOXHYDRLASE"/>
</dbReference>
<protein>
    <submittedName>
        <fullName evidence="3">Alpha/beta hydrolase</fullName>
    </submittedName>
</protein>
<accession>A0AA90SG11</accession>
<sequence>MTEYLTIATPAGSFDAIAAGPPDGRPVLLLHGFPEAAIEWRYQLAVLGDRGYRAVAPDQRGYSPGVRPERPAEYAMTPLVEDVVAIADALGWTTFDLIGHDWGGAVAWWTAAEHPGRLRSLTVISTPHPAALAEALRTDEEQHNRSQYMIRWRETPATENAMLAENGRELHRMFDGAVPRGTVDDYVQRLQEPGALTAALNWYRSGRPATAIGTVEVPTMYLWPTDDAAFGSTVAFGTERYCTGPYRFEMLEDVSHWAPEQAPEAVTGLILEQLEATR</sequence>
<dbReference type="InterPro" id="IPR000073">
    <property type="entry name" value="AB_hydrolase_1"/>
</dbReference>
<name>A0AA90SG11_9ACTN</name>
<dbReference type="SUPFAM" id="SSF53474">
    <property type="entry name" value="alpha/beta-Hydrolases"/>
    <property type="match status" value="1"/>
</dbReference>
<evidence type="ECO:0000256" key="1">
    <source>
        <dbReference type="ARBA" id="ARBA00022801"/>
    </source>
</evidence>
<dbReference type="InterPro" id="IPR029058">
    <property type="entry name" value="AB_hydrolase_fold"/>
</dbReference>
<keyword evidence="4" id="KW-1185">Reference proteome</keyword>
<dbReference type="PRINTS" id="PR00111">
    <property type="entry name" value="ABHYDROLASE"/>
</dbReference>
<dbReference type="EMBL" id="JAUTIX010000002">
    <property type="protein sequence ID" value="MDP0397179.1"/>
    <property type="molecule type" value="Genomic_DNA"/>
</dbReference>
<dbReference type="Pfam" id="PF00561">
    <property type="entry name" value="Abhydrolase_1"/>
    <property type="match status" value="1"/>
</dbReference>
<dbReference type="Gene3D" id="3.40.50.1820">
    <property type="entry name" value="alpha/beta hydrolase"/>
    <property type="match status" value="1"/>
</dbReference>
<dbReference type="AlphaFoldDB" id="A0AA90SG11"/>
<dbReference type="Proteomes" id="UP001178281">
    <property type="component" value="Unassembled WGS sequence"/>
</dbReference>
<keyword evidence="1 3" id="KW-0378">Hydrolase</keyword>
<dbReference type="PANTHER" id="PTHR43329">
    <property type="entry name" value="EPOXIDE HYDROLASE"/>
    <property type="match status" value="1"/>
</dbReference>
<reference evidence="3" key="1">
    <citation type="submission" date="2023-08" db="EMBL/GenBank/DDBJ databases">
        <title>The draft genome of Tsukamurella strandjordii strain 050030.</title>
        <authorList>
            <person name="Zhao F."/>
            <person name="Feng Y."/>
            <person name="Zong Z."/>
        </authorList>
    </citation>
    <scope>NUCLEOTIDE SEQUENCE</scope>
    <source>
        <strain evidence="3">050030</strain>
    </source>
</reference>
<comment type="caution">
    <text evidence="3">The sequence shown here is derived from an EMBL/GenBank/DDBJ whole genome shotgun (WGS) entry which is preliminary data.</text>
</comment>
<gene>
    <name evidence="3" type="ORF">Q7X28_04500</name>
</gene>
<evidence type="ECO:0000313" key="3">
    <source>
        <dbReference type="EMBL" id="MDP0397179.1"/>
    </source>
</evidence>
<proteinExistence type="predicted"/>
<dbReference type="InterPro" id="IPR000639">
    <property type="entry name" value="Epox_hydrolase-like"/>
</dbReference>
<dbReference type="GO" id="GO:0016787">
    <property type="term" value="F:hydrolase activity"/>
    <property type="evidence" value="ECO:0007669"/>
    <property type="project" value="UniProtKB-KW"/>
</dbReference>
<feature type="domain" description="AB hydrolase-1" evidence="2">
    <location>
        <begin position="26"/>
        <end position="258"/>
    </location>
</feature>
<organism evidence="3 4">
    <name type="scientific">Tsukamurella strandjordii</name>
    <dbReference type="NCBI Taxonomy" id="147577"/>
    <lineage>
        <taxon>Bacteria</taxon>
        <taxon>Bacillati</taxon>
        <taxon>Actinomycetota</taxon>
        <taxon>Actinomycetes</taxon>
        <taxon>Mycobacteriales</taxon>
        <taxon>Tsukamurellaceae</taxon>
        <taxon>Tsukamurella</taxon>
    </lineage>
</organism>
<evidence type="ECO:0000259" key="2">
    <source>
        <dbReference type="Pfam" id="PF00561"/>
    </source>
</evidence>